<keyword evidence="5" id="KW-0812">Transmembrane</keyword>
<dbReference type="InterPro" id="IPR043128">
    <property type="entry name" value="Rev_trsase/Diguanyl_cyclase"/>
</dbReference>
<dbReference type="PANTHER" id="PTHR45138">
    <property type="entry name" value="REGULATORY COMPONENTS OF SENSORY TRANSDUCTION SYSTEM"/>
    <property type="match status" value="1"/>
</dbReference>
<dbReference type="InterPro" id="IPR035965">
    <property type="entry name" value="PAS-like_dom_sf"/>
</dbReference>
<keyword evidence="5" id="KW-1133">Transmembrane helix</keyword>
<dbReference type="PROSITE" id="PS50887">
    <property type="entry name" value="GGDEF"/>
    <property type="match status" value="1"/>
</dbReference>
<dbReference type="Pfam" id="PF08448">
    <property type="entry name" value="PAS_4"/>
    <property type="match status" value="1"/>
</dbReference>
<evidence type="ECO:0000259" key="6">
    <source>
        <dbReference type="PROSITE" id="PS50112"/>
    </source>
</evidence>
<feature type="domain" description="PAS" evidence="6">
    <location>
        <begin position="190"/>
        <end position="235"/>
    </location>
</feature>
<evidence type="ECO:0000256" key="1">
    <source>
        <dbReference type="ARBA" id="ARBA00012528"/>
    </source>
</evidence>
<dbReference type="Pfam" id="PF00990">
    <property type="entry name" value="GGDEF"/>
    <property type="match status" value="1"/>
</dbReference>
<keyword evidence="5" id="KW-0472">Membrane</keyword>
<dbReference type="CDD" id="cd01949">
    <property type="entry name" value="GGDEF"/>
    <property type="match status" value="1"/>
</dbReference>
<name>A0ABU6K6W6_9RHOO</name>
<organism evidence="8 9">
    <name type="scientific">Uliginosibacterium silvisoli</name>
    <dbReference type="NCBI Taxonomy" id="3114758"/>
    <lineage>
        <taxon>Bacteria</taxon>
        <taxon>Pseudomonadati</taxon>
        <taxon>Pseudomonadota</taxon>
        <taxon>Betaproteobacteria</taxon>
        <taxon>Rhodocyclales</taxon>
        <taxon>Zoogloeaceae</taxon>
        <taxon>Uliginosibacterium</taxon>
    </lineage>
</organism>
<proteinExistence type="predicted"/>
<dbReference type="GO" id="GO:0052621">
    <property type="term" value="F:diguanylate cyclase activity"/>
    <property type="evidence" value="ECO:0007669"/>
    <property type="project" value="UniProtKB-EC"/>
</dbReference>
<dbReference type="InterPro" id="IPR013656">
    <property type="entry name" value="PAS_4"/>
</dbReference>
<evidence type="ECO:0000256" key="2">
    <source>
        <dbReference type="ARBA" id="ARBA00034247"/>
    </source>
</evidence>
<dbReference type="Gene3D" id="3.30.450.20">
    <property type="entry name" value="PAS domain"/>
    <property type="match status" value="1"/>
</dbReference>
<sequence length="546" mass="60770">MPLRFSPSVRVTIGLMSLAMTLLLFMDLVLGVFPSQEKMQLQARQHLAESMSVQLATMLSQDDQRNIPAVVNELVKRNPDLRSIGVRMSSGELIASSANHLSSWTTHDSTEVGRSRFIVPMAPAARIGSPKDSRWGQIEFAFKPLDDSTLGSIFNTPSFKLIGLFGISAGVMYYIYLRRTFQHLDPSSAVPERVQMAFDALSEAVLVVDNQSRIVMANDTFVRLSREHREVLIGKDPSSFRWLTQSQSDEHDTPPWQECMNGKSAVHGNAYEALHDEDLRRLIVNCSPVLDARDAVRGCMVSFSDVTEIEEANQQLVVLMTELAHSKEQLQDQNVALQKLASSDPMTGALNRRAFFPLLEGMFNNARATHTPMSFVMCDIDKFKSINDVFGHPVGDKVIQKFSSIILRSVRDTDEVCRYGGEEFCIALGNTDVDQAMQFAERVRQTVETEVGFSLQLEGRPFITASFGVSSISHNAPSAAALIEQADQALYVSKNSGRNQCTIFAPEMAKQEEAEEKSADDATEERRAALKTRFQQEKDKLEKSGA</sequence>
<dbReference type="InterPro" id="IPR000014">
    <property type="entry name" value="PAS"/>
</dbReference>
<evidence type="ECO:0000256" key="3">
    <source>
        <dbReference type="SAM" id="Coils"/>
    </source>
</evidence>
<feature type="transmembrane region" description="Helical" evidence="5">
    <location>
        <begin position="12"/>
        <end position="33"/>
    </location>
</feature>
<dbReference type="InterPro" id="IPR050469">
    <property type="entry name" value="Diguanylate_Cyclase"/>
</dbReference>
<dbReference type="InterPro" id="IPR000160">
    <property type="entry name" value="GGDEF_dom"/>
</dbReference>
<keyword evidence="8" id="KW-0548">Nucleotidyltransferase</keyword>
<keyword evidence="9" id="KW-1185">Reference proteome</keyword>
<evidence type="ECO:0000259" key="7">
    <source>
        <dbReference type="PROSITE" id="PS50887"/>
    </source>
</evidence>
<feature type="compositionally biased region" description="Basic and acidic residues" evidence="4">
    <location>
        <begin position="509"/>
        <end position="527"/>
    </location>
</feature>
<feature type="domain" description="GGDEF" evidence="7">
    <location>
        <begin position="371"/>
        <end position="506"/>
    </location>
</feature>
<evidence type="ECO:0000256" key="4">
    <source>
        <dbReference type="SAM" id="MobiDB-lite"/>
    </source>
</evidence>
<dbReference type="RefSeq" id="WP_327600310.1">
    <property type="nucleotide sequence ID" value="NZ_JAYXHS010000003.1"/>
</dbReference>
<dbReference type="CDD" id="cd00130">
    <property type="entry name" value="PAS"/>
    <property type="match status" value="1"/>
</dbReference>
<gene>
    <name evidence="8" type="ORF">VVD49_16520</name>
</gene>
<dbReference type="SMART" id="SM00267">
    <property type="entry name" value="GGDEF"/>
    <property type="match status" value="1"/>
</dbReference>
<dbReference type="NCBIfam" id="TIGR00229">
    <property type="entry name" value="sensory_box"/>
    <property type="match status" value="1"/>
</dbReference>
<dbReference type="NCBIfam" id="TIGR00254">
    <property type="entry name" value="GGDEF"/>
    <property type="match status" value="1"/>
</dbReference>
<dbReference type="EMBL" id="JAYXHS010000003">
    <property type="protein sequence ID" value="MEC5387336.1"/>
    <property type="molecule type" value="Genomic_DNA"/>
</dbReference>
<accession>A0ABU6K6W6</accession>
<keyword evidence="8" id="KW-0808">Transferase</keyword>
<comment type="caution">
    <text evidence="8">The sequence shown here is derived from an EMBL/GenBank/DDBJ whole genome shotgun (WGS) entry which is preliminary data.</text>
</comment>
<protein>
    <recommendedName>
        <fullName evidence="1">diguanylate cyclase</fullName>
        <ecNumber evidence="1">2.7.7.65</ecNumber>
    </recommendedName>
</protein>
<dbReference type="PANTHER" id="PTHR45138:SF9">
    <property type="entry name" value="DIGUANYLATE CYCLASE DGCM-RELATED"/>
    <property type="match status" value="1"/>
</dbReference>
<feature type="coiled-coil region" evidence="3">
    <location>
        <begin position="309"/>
        <end position="340"/>
    </location>
</feature>
<comment type="catalytic activity">
    <reaction evidence="2">
        <text>2 GTP = 3',3'-c-di-GMP + 2 diphosphate</text>
        <dbReference type="Rhea" id="RHEA:24898"/>
        <dbReference type="ChEBI" id="CHEBI:33019"/>
        <dbReference type="ChEBI" id="CHEBI:37565"/>
        <dbReference type="ChEBI" id="CHEBI:58805"/>
        <dbReference type="EC" id="2.7.7.65"/>
    </reaction>
</comment>
<dbReference type="InterPro" id="IPR029787">
    <property type="entry name" value="Nucleotide_cyclase"/>
</dbReference>
<dbReference type="PROSITE" id="PS50112">
    <property type="entry name" value="PAS"/>
    <property type="match status" value="1"/>
</dbReference>
<dbReference type="EC" id="2.7.7.65" evidence="1"/>
<evidence type="ECO:0000256" key="5">
    <source>
        <dbReference type="SAM" id="Phobius"/>
    </source>
</evidence>
<dbReference type="SUPFAM" id="SSF55073">
    <property type="entry name" value="Nucleotide cyclase"/>
    <property type="match status" value="1"/>
</dbReference>
<feature type="region of interest" description="Disordered" evidence="4">
    <location>
        <begin position="506"/>
        <end position="527"/>
    </location>
</feature>
<reference evidence="8 9" key="1">
    <citation type="submission" date="2024-01" db="EMBL/GenBank/DDBJ databases">
        <title>Uliginosibacterium soil sp. nov.</title>
        <authorList>
            <person name="Lv Y."/>
        </authorList>
    </citation>
    <scope>NUCLEOTIDE SEQUENCE [LARGE SCALE GENOMIC DNA]</scope>
    <source>
        <strain evidence="8 9">H3</strain>
    </source>
</reference>
<evidence type="ECO:0000313" key="8">
    <source>
        <dbReference type="EMBL" id="MEC5387336.1"/>
    </source>
</evidence>
<keyword evidence="3" id="KW-0175">Coiled coil</keyword>
<dbReference type="SUPFAM" id="SSF55785">
    <property type="entry name" value="PYP-like sensor domain (PAS domain)"/>
    <property type="match status" value="1"/>
</dbReference>
<dbReference type="SMART" id="SM00091">
    <property type="entry name" value="PAS"/>
    <property type="match status" value="1"/>
</dbReference>
<dbReference type="Proteomes" id="UP001331561">
    <property type="component" value="Unassembled WGS sequence"/>
</dbReference>
<evidence type="ECO:0000313" key="9">
    <source>
        <dbReference type="Proteomes" id="UP001331561"/>
    </source>
</evidence>
<dbReference type="Gene3D" id="3.30.70.270">
    <property type="match status" value="1"/>
</dbReference>